<dbReference type="RefSeq" id="WP_250485221.1">
    <property type="nucleotide sequence ID" value="NZ_JAQQDB010000004.1"/>
</dbReference>
<gene>
    <name evidence="3" type="ORF">PQR08_05845</name>
</gene>
<evidence type="ECO:0000256" key="1">
    <source>
        <dbReference type="SAM" id="Coils"/>
    </source>
</evidence>
<accession>A0ABW9CGE4</accession>
<organism evidence="3 4">
    <name type="scientific">Caballeronia jiangsuensis</name>
    <dbReference type="NCBI Taxonomy" id="1458357"/>
    <lineage>
        <taxon>Bacteria</taxon>
        <taxon>Pseudomonadati</taxon>
        <taxon>Pseudomonadota</taxon>
        <taxon>Betaproteobacteria</taxon>
        <taxon>Burkholderiales</taxon>
        <taxon>Burkholderiaceae</taxon>
        <taxon>Caballeronia</taxon>
    </lineage>
</organism>
<sequence length="402" mass="44141">MNQYTRDSLRQEIEAMRTAGARRQDLSQHACKRLFFDLGIRPSVMTVRELTQTGSASDIPKDIEAFWDSLRSALRVRIDAGAMPESLQQRAGELLAALYDEAQKLALSALDDDKARLDAAVQAAQAQVRDANVRREAIEQAHQRAEARAEASAAQIAALEADLKALRNQGSGAQAGFREVIARCEKENETLSERLQNEQESAARLRDRIDELQDELRHNTEHYAQQIKDAIKEAERRVHPMLVELDSLRGMAATYQAGAREASQKEFDFIQQLSAARSRADRLESQVRAQSDEIDALVLERDAQRVQSGASAEVGALIASLVVDGRLSGAEIAALGTQMDGHIVAPTACPACEAGEPELQRHEDEYELSCPNCERTSGAASSKLAAIDGFLRLARVGATDQR</sequence>
<feature type="coiled-coil region" evidence="1">
    <location>
        <begin position="273"/>
        <end position="300"/>
    </location>
</feature>
<dbReference type="GO" id="GO:0003677">
    <property type="term" value="F:DNA binding"/>
    <property type="evidence" value="ECO:0007669"/>
    <property type="project" value="UniProtKB-KW"/>
</dbReference>
<name>A0ABW9CGE4_9BURK</name>
<dbReference type="EMBL" id="JAQQDB010000004">
    <property type="protein sequence ID" value="MFM0516942.1"/>
    <property type="molecule type" value="Genomic_DNA"/>
</dbReference>
<keyword evidence="4" id="KW-1185">Reference proteome</keyword>
<keyword evidence="3" id="KW-0238">DNA-binding</keyword>
<feature type="domain" description="KfrA N-terminal DNA-binding" evidence="2">
    <location>
        <begin position="30"/>
        <end position="141"/>
    </location>
</feature>
<evidence type="ECO:0000313" key="4">
    <source>
        <dbReference type="Proteomes" id="UP001629462"/>
    </source>
</evidence>
<dbReference type="Pfam" id="PF11740">
    <property type="entry name" value="KfrA_N"/>
    <property type="match status" value="1"/>
</dbReference>
<feature type="coiled-coil region" evidence="1">
    <location>
        <begin position="107"/>
        <end position="237"/>
    </location>
</feature>
<dbReference type="Proteomes" id="UP001629462">
    <property type="component" value="Unassembled WGS sequence"/>
</dbReference>
<evidence type="ECO:0000313" key="3">
    <source>
        <dbReference type="EMBL" id="MFM0516942.1"/>
    </source>
</evidence>
<dbReference type="InterPro" id="IPR021104">
    <property type="entry name" value="KfrA_DNA-bd_N"/>
</dbReference>
<evidence type="ECO:0000259" key="2">
    <source>
        <dbReference type="Pfam" id="PF11740"/>
    </source>
</evidence>
<keyword evidence="1" id="KW-0175">Coiled coil</keyword>
<comment type="caution">
    <text evidence="3">The sequence shown here is derived from an EMBL/GenBank/DDBJ whole genome shotgun (WGS) entry which is preliminary data.</text>
</comment>
<dbReference type="Gene3D" id="1.10.287.1490">
    <property type="match status" value="1"/>
</dbReference>
<proteinExistence type="predicted"/>
<reference evidence="3 4" key="1">
    <citation type="journal article" date="2024" name="Chem. Sci.">
        <title>Discovery of megapolipeptins by genome mining of a Burkholderiales bacteria collection.</title>
        <authorList>
            <person name="Paulo B.S."/>
            <person name="Recchia M.J.J."/>
            <person name="Lee S."/>
            <person name="Fergusson C.H."/>
            <person name="Romanowski S.B."/>
            <person name="Hernandez A."/>
            <person name="Krull N."/>
            <person name="Liu D.Y."/>
            <person name="Cavanagh H."/>
            <person name="Bos A."/>
            <person name="Gray C.A."/>
            <person name="Murphy B.T."/>
            <person name="Linington R.G."/>
            <person name="Eustaquio A.S."/>
        </authorList>
    </citation>
    <scope>NUCLEOTIDE SEQUENCE [LARGE SCALE GENOMIC DNA]</scope>
    <source>
        <strain evidence="3 4">RL17-374-BIF-D</strain>
    </source>
</reference>
<protein>
    <submittedName>
        <fullName evidence="3">DNA-binding protein</fullName>
    </submittedName>
</protein>